<feature type="non-terminal residue" evidence="1">
    <location>
        <position position="63"/>
    </location>
</feature>
<reference evidence="2" key="1">
    <citation type="submission" date="2011-07" db="EMBL/GenBank/DDBJ databases">
        <authorList>
            <consortium name="Caenorhabditis brenneri Sequencing and Analysis Consortium"/>
            <person name="Wilson R.K."/>
        </authorList>
    </citation>
    <scope>NUCLEOTIDE SEQUENCE [LARGE SCALE GENOMIC DNA]</scope>
    <source>
        <strain evidence="2">PB2801</strain>
    </source>
</reference>
<dbReference type="AlphaFoldDB" id="G0NKL5"/>
<proteinExistence type="predicted"/>
<dbReference type="InParanoid" id="G0NKL5"/>
<dbReference type="STRING" id="135651.G0NKL5"/>
<dbReference type="OrthoDB" id="2162143at2759"/>
<dbReference type="EMBL" id="GL379900">
    <property type="protein sequence ID" value="EGT32999.1"/>
    <property type="molecule type" value="Genomic_DNA"/>
</dbReference>
<sequence length="63" mass="7489">MGEKYLVANENTNAAERDIEEFFEAKPKETDATKKEEPRKVIYGRIEEVKYQHDLLVKYVLRD</sequence>
<evidence type="ECO:0000313" key="2">
    <source>
        <dbReference type="Proteomes" id="UP000008068"/>
    </source>
</evidence>
<accession>G0NKL5</accession>
<dbReference type="HOGENOM" id="CLU_2892369_0_0_1"/>
<gene>
    <name evidence="1" type="ORF">CAEBREN_31301</name>
</gene>
<protein>
    <submittedName>
        <fullName evidence="1">Uncharacterized protein</fullName>
    </submittedName>
</protein>
<name>G0NKL5_CAEBE</name>
<dbReference type="eggNOG" id="KOG3639">
    <property type="taxonomic scope" value="Eukaryota"/>
</dbReference>
<keyword evidence="2" id="KW-1185">Reference proteome</keyword>
<evidence type="ECO:0000313" key="1">
    <source>
        <dbReference type="EMBL" id="EGT32999.1"/>
    </source>
</evidence>
<dbReference type="Proteomes" id="UP000008068">
    <property type="component" value="Unassembled WGS sequence"/>
</dbReference>
<organism evidence="2">
    <name type="scientific">Caenorhabditis brenneri</name>
    <name type="common">Nematode worm</name>
    <dbReference type="NCBI Taxonomy" id="135651"/>
    <lineage>
        <taxon>Eukaryota</taxon>
        <taxon>Metazoa</taxon>
        <taxon>Ecdysozoa</taxon>
        <taxon>Nematoda</taxon>
        <taxon>Chromadorea</taxon>
        <taxon>Rhabditida</taxon>
        <taxon>Rhabditina</taxon>
        <taxon>Rhabditomorpha</taxon>
        <taxon>Rhabditoidea</taxon>
        <taxon>Rhabditidae</taxon>
        <taxon>Peloderinae</taxon>
        <taxon>Caenorhabditis</taxon>
    </lineage>
</organism>